<dbReference type="InterPro" id="IPR036953">
    <property type="entry name" value="GreA/GreB_C_sf"/>
</dbReference>
<evidence type="ECO:0000256" key="7">
    <source>
        <dbReference type="ARBA" id="ARBA00030776"/>
    </source>
</evidence>
<dbReference type="InterPro" id="IPR023459">
    <property type="entry name" value="Tscrpt_elong_fac_GreA/B_fam"/>
</dbReference>
<dbReference type="Gene3D" id="3.10.50.30">
    <property type="entry name" value="Transcription elongation factor, GreA/GreB, C-terminal domain"/>
    <property type="match status" value="1"/>
</dbReference>
<keyword evidence="5 8" id="KW-0804">Transcription</keyword>
<dbReference type="GO" id="GO:0003677">
    <property type="term" value="F:DNA binding"/>
    <property type="evidence" value="ECO:0007669"/>
    <property type="project" value="UniProtKB-UniRule"/>
</dbReference>
<dbReference type="InterPro" id="IPR006359">
    <property type="entry name" value="Tscrpt_elong_fac_GreA"/>
</dbReference>
<keyword evidence="12" id="KW-0648">Protein biosynthesis</keyword>
<feature type="domain" description="Transcription elongation factor GreA/GreB N-terminal" evidence="11">
    <location>
        <begin position="5"/>
        <end position="75"/>
    </location>
</feature>
<keyword evidence="4 8" id="KW-0238">DNA-binding</keyword>
<dbReference type="NCBIfam" id="NF001263">
    <property type="entry name" value="PRK00226.1-4"/>
    <property type="match status" value="1"/>
</dbReference>
<comment type="similarity">
    <text evidence="1 8 9">Belongs to the GreA/GreB family.</text>
</comment>
<dbReference type="GO" id="GO:0006354">
    <property type="term" value="P:DNA-templated transcription elongation"/>
    <property type="evidence" value="ECO:0007669"/>
    <property type="project" value="TreeGrafter"/>
</dbReference>
<dbReference type="InterPro" id="IPR001437">
    <property type="entry name" value="Tscrpt_elong_fac_GreA/B_C"/>
</dbReference>
<evidence type="ECO:0000256" key="9">
    <source>
        <dbReference type="RuleBase" id="RU000556"/>
    </source>
</evidence>
<evidence type="ECO:0000259" key="10">
    <source>
        <dbReference type="Pfam" id="PF01272"/>
    </source>
</evidence>
<feature type="domain" description="Transcription elongation factor GreA/GreB C-terminal" evidence="10">
    <location>
        <begin position="82"/>
        <end position="157"/>
    </location>
</feature>
<dbReference type="AlphaFoldDB" id="A0A518G006"/>
<evidence type="ECO:0000256" key="6">
    <source>
        <dbReference type="ARBA" id="ARBA00024916"/>
    </source>
</evidence>
<dbReference type="InterPro" id="IPR028624">
    <property type="entry name" value="Tscrpt_elong_fac_GreA/B"/>
</dbReference>
<dbReference type="NCBIfam" id="TIGR01462">
    <property type="entry name" value="greA"/>
    <property type="match status" value="1"/>
</dbReference>
<keyword evidence="13" id="KW-1185">Reference proteome</keyword>
<evidence type="ECO:0000259" key="11">
    <source>
        <dbReference type="Pfam" id="PF03449"/>
    </source>
</evidence>
<evidence type="ECO:0000313" key="12">
    <source>
        <dbReference type="EMBL" id="QDV21942.1"/>
    </source>
</evidence>
<evidence type="ECO:0000256" key="3">
    <source>
        <dbReference type="ARBA" id="ARBA00023015"/>
    </source>
</evidence>
<dbReference type="GO" id="GO:0070063">
    <property type="term" value="F:RNA polymerase binding"/>
    <property type="evidence" value="ECO:0007669"/>
    <property type="project" value="InterPro"/>
</dbReference>
<dbReference type="GO" id="GO:0003746">
    <property type="term" value="F:translation elongation factor activity"/>
    <property type="evidence" value="ECO:0007669"/>
    <property type="project" value="UniProtKB-KW"/>
</dbReference>
<dbReference type="OrthoDB" id="9808774at2"/>
<organism evidence="12 13">
    <name type="scientific">Aureliella helgolandensis</name>
    <dbReference type="NCBI Taxonomy" id="2527968"/>
    <lineage>
        <taxon>Bacteria</taxon>
        <taxon>Pseudomonadati</taxon>
        <taxon>Planctomycetota</taxon>
        <taxon>Planctomycetia</taxon>
        <taxon>Pirellulales</taxon>
        <taxon>Pirellulaceae</taxon>
        <taxon>Aureliella</taxon>
    </lineage>
</organism>
<dbReference type="Proteomes" id="UP000318017">
    <property type="component" value="Chromosome"/>
</dbReference>
<evidence type="ECO:0000256" key="1">
    <source>
        <dbReference type="ARBA" id="ARBA00008213"/>
    </source>
</evidence>
<accession>A0A518G006</accession>
<dbReference type="HAMAP" id="MF_00105">
    <property type="entry name" value="GreA_GreB"/>
    <property type="match status" value="1"/>
</dbReference>
<dbReference type="EMBL" id="CP036298">
    <property type="protein sequence ID" value="QDV21942.1"/>
    <property type="molecule type" value="Genomic_DNA"/>
</dbReference>
<comment type="function">
    <text evidence="6 8 9">Necessary for efficient RNA polymerase transcription elongation past template-encoded arresting sites. The arresting sites in DNA have the property of trapping a certain fraction of elongating RNA polymerases that pass through, resulting in locked ternary complexes. Cleavage of the nascent transcript by cleavage factors such as GreA or GreB allows the resumption of elongation from the new 3'terminus. GreA releases sequences of 2 to 3 nucleotides.</text>
</comment>
<keyword evidence="12" id="KW-0251">Elongation factor</keyword>
<dbReference type="RefSeq" id="WP_145072716.1">
    <property type="nucleotide sequence ID" value="NZ_CP036298.1"/>
</dbReference>
<dbReference type="FunFam" id="1.10.287.180:FF:000001">
    <property type="entry name" value="Transcription elongation factor GreA"/>
    <property type="match status" value="1"/>
</dbReference>
<dbReference type="KEGG" id="ahel:Q31a_02210"/>
<protein>
    <recommendedName>
        <fullName evidence="2 8">Transcription elongation factor GreA</fullName>
    </recommendedName>
    <alternativeName>
        <fullName evidence="7 8">Transcript cleavage factor GreA</fullName>
    </alternativeName>
</protein>
<dbReference type="PROSITE" id="PS00829">
    <property type="entry name" value="GREAB_1"/>
    <property type="match status" value="1"/>
</dbReference>
<evidence type="ECO:0000256" key="2">
    <source>
        <dbReference type="ARBA" id="ARBA00013729"/>
    </source>
</evidence>
<name>A0A518G006_9BACT</name>
<dbReference type="PIRSF" id="PIRSF006092">
    <property type="entry name" value="GreA_GreB"/>
    <property type="match status" value="1"/>
</dbReference>
<evidence type="ECO:0000256" key="5">
    <source>
        <dbReference type="ARBA" id="ARBA00023163"/>
    </source>
</evidence>
<evidence type="ECO:0000313" key="13">
    <source>
        <dbReference type="Proteomes" id="UP000318017"/>
    </source>
</evidence>
<dbReference type="SUPFAM" id="SSF54534">
    <property type="entry name" value="FKBP-like"/>
    <property type="match status" value="1"/>
</dbReference>
<dbReference type="GO" id="GO:0032784">
    <property type="term" value="P:regulation of DNA-templated transcription elongation"/>
    <property type="evidence" value="ECO:0007669"/>
    <property type="project" value="UniProtKB-UniRule"/>
</dbReference>
<dbReference type="PANTHER" id="PTHR30437">
    <property type="entry name" value="TRANSCRIPTION ELONGATION FACTOR GREA"/>
    <property type="match status" value="1"/>
</dbReference>
<proteinExistence type="inferred from homology"/>
<evidence type="ECO:0000256" key="8">
    <source>
        <dbReference type="HAMAP-Rule" id="MF_00105"/>
    </source>
</evidence>
<dbReference type="Pfam" id="PF03449">
    <property type="entry name" value="GreA_GreB_N"/>
    <property type="match status" value="1"/>
</dbReference>
<evidence type="ECO:0000256" key="4">
    <source>
        <dbReference type="ARBA" id="ARBA00023125"/>
    </source>
</evidence>
<dbReference type="Gene3D" id="1.10.287.180">
    <property type="entry name" value="Transcription elongation factor, GreA/GreB, N-terminal domain"/>
    <property type="match status" value="1"/>
</dbReference>
<keyword evidence="3 8" id="KW-0805">Transcription regulation</keyword>
<dbReference type="SUPFAM" id="SSF46557">
    <property type="entry name" value="GreA transcript cleavage protein, N-terminal domain"/>
    <property type="match status" value="1"/>
</dbReference>
<dbReference type="InterPro" id="IPR036805">
    <property type="entry name" value="Tscrpt_elong_fac_GreA/B_N_sf"/>
</dbReference>
<reference evidence="12 13" key="1">
    <citation type="submission" date="2019-02" db="EMBL/GenBank/DDBJ databases">
        <title>Deep-cultivation of Planctomycetes and their phenomic and genomic characterization uncovers novel biology.</title>
        <authorList>
            <person name="Wiegand S."/>
            <person name="Jogler M."/>
            <person name="Boedeker C."/>
            <person name="Pinto D."/>
            <person name="Vollmers J."/>
            <person name="Rivas-Marin E."/>
            <person name="Kohn T."/>
            <person name="Peeters S.H."/>
            <person name="Heuer A."/>
            <person name="Rast P."/>
            <person name="Oberbeckmann S."/>
            <person name="Bunk B."/>
            <person name="Jeske O."/>
            <person name="Meyerdierks A."/>
            <person name="Storesund J.E."/>
            <person name="Kallscheuer N."/>
            <person name="Luecker S."/>
            <person name="Lage O.M."/>
            <person name="Pohl T."/>
            <person name="Merkel B.J."/>
            <person name="Hornburger P."/>
            <person name="Mueller R.-W."/>
            <person name="Bruemmer F."/>
            <person name="Labrenz M."/>
            <person name="Spormann A.M."/>
            <person name="Op den Camp H."/>
            <person name="Overmann J."/>
            <person name="Amann R."/>
            <person name="Jetten M.S.M."/>
            <person name="Mascher T."/>
            <person name="Medema M.H."/>
            <person name="Devos D.P."/>
            <person name="Kaster A.-K."/>
            <person name="Ovreas L."/>
            <person name="Rohde M."/>
            <person name="Galperin M.Y."/>
            <person name="Jogler C."/>
        </authorList>
    </citation>
    <scope>NUCLEOTIDE SEQUENCE [LARGE SCALE GENOMIC DNA]</scope>
    <source>
        <strain evidence="12 13">Q31a</strain>
    </source>
</reference>
<dbReference type="Pfam" id="PF01272">
    <property type="entry name" value="GreA_GreB"/>
    <property type="match status" value="1"/>
</dbReference>
<gene>
    <name evidence="8 12" type="primary">greA</name>
    <name evidence="12" type="ORF">Q31a_02210</name>
</gene>
<sequence length="158" mass="17830">MSEMVPMTREKYNQLRAEVDQLENVDMPLVTEKIAEARAEGDLKENAEYHAQRENQGMLQAKINQKKMMISNAYIIDPSKLPKDEVGLLSTVKVKDLDYDDEEEFTMVGAGDEDYDKGRILSTSPIGAALMGCKIGDKVEIDVPKGKLKFEILAIEYR</sequence>
<dbReference type="InterPro" id="IPR022691">
    <property type="entry name" value="Tscrpt_elong_fac_GreA/B_N"/>
</dbReference>
<dbReference type="PANTHER" id="PTHR30437:SF4">
    <property type="entry name" value="TRANSCRIPTION ELONGATION FACTOR GREA"/>
    <property type="match status" value="1"/>
</dbReference>
<dbReference type="InterPro" id="IPR018151">
    <property type="entry name" value="TF_GreA/GreB_CS"/>
</dbReference>